<dbReference type="Proteomes" id="UP000649604">
    <property type="component" value="Unassembled WGS sequence"/>
</dbReference>
<reference evidence="1" key="1">
    <citation type="submission" date="2019-11" db="EMBL/GenBank/DDBJ databases">
        <title>Microbial mats filling the niche in hypersaline microbial mats.</title>
        <authorList>
            <person name="Wong H.L."/>
            <person name="Macleod F.I."/>
            <person name="White R.A. III"/>
            <person name="Burns B.P."/>
        </authorList>
    </citation>
    <scope>NUCLEOTIDE SEQUENCE</scope>
    <source>
        <strain evidence="1">Rbin_158</strain>
    </source>
</reference>
<organism evidence="1 2">
    <name type="scientific">candidate division KSB3 bacterium</name>
    <dbReference type="NCBI Taxonomy" id="2044937"/>
    <lineage>
        <taxon>Bacteria</taxon>
        <taxon>candidate division KSB3</taxon>
    </lineage>
</organism>
<gene>
    <name evidence="1" type="ORF">GF339_17520</name>
</gene>
<name>A0A9D5JY99_9BACT</name>
<sequence length="218" mass="24657">MAKSALTIELLQQEAKIFGERESQYDGPELYGITDGKAVGTYLEHKFQSDLHTKYTYVKGSSAKGIDFPELLVDIKVTSIKQPQSSCPFTSARQKIFGLGYSLLVFVYEKTDNESTKTGHLHIHHSIFIESRRTADFQMTKGLRKIIDNSGNVDDIVAFLEERFLPADDIQKRILAEEILANPPEIGYLTVSNALQWRLQYSRVIQEAGHISGIYRVL</sequence>
<dbReference type="AlphaFoldDB" id="A0A9D5JY99"/>
<protein>
    <submittedName>
        <fullName evidence="1">Restriction endonuclease</fullName>
    </submittedName>
</protein>
<evidence type="ECO:0000313" key="2">
    <source>
        <dbReference type="Proteomes" id="UP000649604"/>
    </source>
</evidence>
<keyword evidence="1" id="KW-0255">Endonuclease</keyword>
<keyword evidence="1" id="KW-0540">Nuclease</keyword>
<comment type="caution">
    <text evidence="1">The sequence shown here is derived from an EMBL/GenBank/DDBJ whole genome shotgun (WGS) entry which is preliminary data.</text>
</comment>
<keyword evidence="1" id="KW-0378">Hydrolase</keyword>
<evidence type="ECO:0000313" key="1">
    <source>
        <dbReference type="EMBL" id="MBD3326388.1"/>
    </source>
</evidence>
<proteinExistence type="predicted"/>
<dbReference type="GO" id="GO:0004519">
    <property type="term" value="F:endonuclease activity"/>
    <property type="evidence" value="ECO:0007669"/>
    <property type="project" value="UniProtKB-KW"/>
</dbReference>
<dbReference type="EMBL" id="WJJP01000571">
    <property type="protein sequence ID" value="MBD3326388.1"/>
    <property type="molecule type" value="Genomic_DNA"/>
</dbReference>
<accession>A0A9D5JY99</accession>